<proteinExistence type="predicted"/>
<reference evidence="2 3" key="1">
    <citation type="submission" date="2019-11" db="EMBL/GenBank/DDBJ databases">
        <title>Whole genome sequence of Oryza granulata.</title>
        <authorList>
            <person name="Li W."/>
        </authorList>
    </citation>
    <scope>NUCLEOTIDE SEQUENCE [LARGE SCALE GENOMIC DNA]</scope>
    <source>
        <strain evidence="3">cv. Menghai</strain>
        <tissue evidence="2">Leaf</tissue>
    </source>
</reference>
<protein>
    <submittedName>
        <fullName evidence="2">Uncharacterized protein</fullName>
    </submittedName>
</protein>
<feature type="region of interest" description="Disordered" evidence="1">
    <location>
        <begin position="437"/>
        <end position="467"/>
    </location>
</feature>
<dbReference type="Proteomes" id="UP000479710">
    <property type="component" value="Unassembled WGS sequence"/>
</dbReference>
<gene>
    <name evidence="2" type="ORF">E2562_032947</name>
</gene>
<evidence type="ECO:0000313" key="3">
    <source>
        <dbReference type="Proteomes" id="UP000479710"/>
    </source>
</evidence>
<evidence type="ECO:0000256" key="1">
    <source>
        <dbReference type="SAM" id="MobiDB-lite"/>
    </source>
</evidence>
<evidence type="ECO:0000313" key="2">
    <source>
        <dbReference type="EMBL" id="KAF0914967.1"/>
    </source>
</evidence>
<feature type="compositionally biased region" description="Basic and acidic residues" evidence="1">
    <location>
        <begin position="455"/>
        <end position="467"/>
    </location>
</feature>
<feature type="compositionally biased region" description="Basic and acidic residues" evidence="1">
    <location>
        <begin position="437"/>
        <end position="447"/>
    </location>
</feature>
<dbReference type="EMBL" id="SPHZ02000006">
    <property type="protein sequence ID" value="KAF0914967.1"/>
    <property type="molecule type" value="Genomic_DNA"/>
</dbReference>
<sequence length="535" mass="58121">MPRPLATLAEVVRARAFAAAVATIRLSAADLAESGRLPATPSCYILRFLAGDPSVAAASSAARGYAGHVPDEFDAFYCSRNSWRLPSEPTLSSEWVDLDPLHMSTWSWASTAPAAARYFGTASTAALLVAAGGVSSRYSAANPVWITCCCGARPPFTEYDSSWAPLTAAHFACASTASLFISVGVPPRYSMRVPRRPSSFACFGAWSICTEYDAPWPQLVAAGSLSASNASPVAAGGMRCCMLAAWDFPLCAKYDPPWALLAAGDFPWASTAARVSAGGTYSSYNMCCALRVYAEHHPAGNNSKVQTTDTLRFCSCTMISSLPYASRDSSLHFTGSTLAARLICASNHLPAARAPFPSITSPFPQRGMSTFTTRSDRLALPPIRGSSFQQRIVHKTIAGTDFEKGRENGHSSDVNKWMVQKAEGKEAEANPAVEEIPDKETEGKEAEANPAVEEIPDKETEKSDLRDAALKKRDTELRISKLETQVELMMKREALRDRLWEEQIKLIFEKMDRDTLKARVGMAFKVLSAWIDQFF</sequence>
<accession>A0A6G1DR32</accession>
<keyword evidence="3" id="KW-1185">Reference proteome</keyword>
<comment type="caution">
    <text evidence="2">The sequence shown here is derived from an EMBL/GenBank/DDBJ whole genome shotgun (WGS) entry which is preliminary data.</text>
</comment>
<dbReference type="AlphaFoldDB" id="A0A6G1DR32"/>
<organism evidence="2 3">
    <name type="scientific">Oryza meyeriana var. granulata</name>
    <dbReference type="NCBI Taxonomy" id="110450"/>
    <lineage>
        <taxon>Eukaryota</taxon>
        <taxon>Viridiplantae</taxon>
        <taxon>Streptophyta</taxon>
        <taxon>Embryophyta</taxon>
        <taxon>Tracheophyta</taxon>
        <taxon>Spermatophyta</taxon>
        <taxon>Magnoliopsida</taxon>
        <taxon>Liliopsida</taxon>
        <taxon>Poales</taxon>
        <taxon>Poaceae</taxon>
        <taxon>BOP clade</taxon>
        <taxon>Oryzoideae</taxon>
        <taxon>Oryzeae</taxon>
        <taxon>Oryzinae</taxon>
        <taxon>Oryza</taxon>
        <taxon>Oryza meyeriana</taxon>
    </lineage>
</organism>
<name>A0A6G1DR32_9ORYZ</name>